<proteinExistence type="predicted"/>
<reference evidence="4" key="1">
    <citation type="submission" date="2016-10" db="EMBL/GenBank/DDBJ databases">
        <authorList>
            <person name="Varghese N."/>
            <person name="Submissions S."/>
        </authorList>
    </citation>
    <scope>NUCLEOTIDE SEQUENCE [LARGE SCALE GENOMIC DNA]</scope>
    <source>
        <strain evidence="4">JCM 10271</strain>
    </source>
</reference>
<protein>
    <submittedName>
        <fullName evidence="3">Uncharacterized protein</fullName>
    </submittedName>
</protein>
<gene>
    <name evidence="3" type="ORF">SAMN05421853_101308</name>
</gene>
<feature type="chain" id="PRO_5017231971" evidence="2">
    <location>
        <begin position="20"/>
        <end position="161"/>
    </location>
</feature>
<feature type="region of interest" description="Disordered" evidence="1">
    <location>
        <begin position="55"/>
        <end position="74"/>
    </location>
</feature>
<dbReference type="PROSITE" id="PS51257">
    <property type="entry name" value="PROKAR_LIPOPROTEIN"/>
    <property type="match status" value="1"/>
</dbReference>
<evidence type="ECO:0000313" key="4">
    <source>
        <dbReference type="Proteomes" id="UP000243106"/>
    </source>
</evidence>
<dbReference type="Proteomes" id="UP000243106">
    <property type="component" value="Unassembled WGS sequence"/>
</dbReference>
<evidence type="ECO:0000256" key="1">
    <source>
        <dbReference type="SAM" id="MobiDB-lite"/>
    </source>
</evidence>
<evidence type="ECO:0000256" key="2">
    <source>
        <dbReference type="SAM" id="SignalP"/>
    </source>
</evidence>
<organism evidence="3 4">
    <name type="scientific">Roseivivax halotolerans</name>
    <dbReference type="NCBI Taxonomy" id="93684"/>
    <lineage>
        <taxon>Bacteria</taxon>
        <taxon>Pseudomonadati</taxon>
        <taxon>Pseudomonadota</taxon>
        <taxon>Alphaproteobacteria</taxon>
        <taxon>Rhodobacterales</taxon>
        <taxon>Roseobacteraceae</taxon>
        <taxon>Roseivivax</taxon>
    </lineage>
</organism>
<keyword evidence="4" id="KW-1185">Reference proteome</keyword>
<dbReference type="AlphaFoldDB" id="A0A1I5V378"/>
<dbReference type="STRING" id="93684.SAMN05421853_101308"/>
<dbReference type="RefSeq" id="WP_093009019.1">
    <property type="nucleotide sequence ID" value="NZ_FOXV01000001.1"/>
</dbReference>
<accession>A0A1I5V378</accession>
<dbReference type="EMBL" id="FOXV01000001">
    <property type="protein sequence ID" value="SFQ01965.1"/>
    <property type="molecule type" value="Genomic_DNA"/>
</dbReference>
<name>A0A1I5V378_9RHOB</name>
<keyword evidence="2" id="KW-0732">Signal</keyword>
<feature type="signal peptide" evidence="2">
    <location>
        <begin position="1"/>
        <end position="19"/>
    </location>
</feature>
<sequence>MMRVIAGLMLALSGGPALALSCMPADVAREFRQAESDEDPWIIVLGRMTFDESRLPREDLSQQQPPQTDIPARISGRSLGPDGFAQPFERTITLRALCLGPWCAGAESGEDYLMFLEQEGEGYIALASPCPGFIYPRPTAEQIETVTSCFTGGRCESQGSR</sequence>
<evidence type="ECO:0000313" key="3">
    <source>
        <dbReference type="EMBL" id="SFQ01965.1"/>
    </source>
</evidence>